<proteinExistence type="inferred from homology"/>
<dbReference type="GO" id="GO:0006260">
    <property type="term" value="P:DNA replication"/>
    <property type="evidence" value="ECO:0007669"/>
    <property type="project" value="InterPro"/>
</dbReference>
<sequence length="281" mass="30477">ADVVTKLTRICSTEGIHMEPEALRLIARATTGSLRDAENLLEQLTTYYGSKIELQQVQTVLGITGDWRAKELVKHIINNDVSAGVVAINGVNSDGLDLRQFNRELVEYLRGLLLIKTGSDEAVDLPAEDITELKDLAARASLSQILKAVKLFGQLELGFDNYSTLPLELALVDCTLSPIEEELPSQVESEPRQPVEMATPPAPMPQPKQPAARPKPAGEKAKEQTAKIAKETQGQVEPAITAAPAPMPPTKETAPTIRLKPVAKSNNCKRTGGNLSVRLHL</sequence>
<protein>
    <submittedName>
        <fullName evidence="9">Uncharacterized protein</fullName>
    </submittedName>
</protein>
<dbReference type="InterPro" id="IPR027417">
    <property type="entry name" value="P-loop_NTPase"/>
</dbReference>
<dbReference type="GO" id="GO:0003887">
    <property type="term" value="F:DNA-directed DNA polymerase activity"/>
    <property type="evidence" value="ECO:0007669"/>
    <property type="project" value="InterPro"/>
</dbReference>
<evidence type="ECO:0000256" key="5">
    <source>
        <dbReference type="ARBA" id="ARBA00022840"/>
    </source>
</evidence>
<dbReference type="Pfam" id="PF12169">
    <property type="entry name" value="DNA_pol3_gamma3"/>
    <property type="match status" value="1"/>
</dbReference>
<dbReference type="InterPro" id="IPR008921">
    <property type="entry name" value="DNA_pol3_clamp-load_cplx_C"/>
</dbReference>
<keyword evidence="5" id="KW-0067">ATP-binding</keyword>
<feature type="compositionally biased region" description="Basic and acidic residues" evidence="6">
    <location>
        <begin position="216"/>
        <end position="230"/>
    </location>
</feature>
<evidence type="ECO:0000313" key="9">
    <source>
        <dbReference type="EMBL" id="GAI27758.1"/>
    </source>
</evidence>
<name>X1M8Z6_9ZZZZ</name>
<reference evidence="9" key="1">
    <citation type="journal article" date="2014" name="Front. Microbiol.">
        <title>High frequency of phylogenetically diverse reductive dehalogenase-homologous genes in deep subseafloor sedimentary metagenomes.</title>
        <authorList>
            <person name="Kawai M."/>
            <person name="Futagami T."/>
            <person name="Toyoda A."/>
            <person name="Takaki Y."/>
            <person name="Nishi S."/>
            <person name="Hori S."/>
            <person name="Arai W."/>
            <person name="Tsubouchi T."/>
            <person name="Morono Y."/>
            <person name="Uchiyama I."/>
            <person name="Ito T."/>
            <person name="Fujiyama A."/>
            <person name="Inagaki F."/>
            <person name="Takami H."/>
        </authorList>
    </citation>
    <scope>NUCLEOTIDE SEQUENCE</scope>
    <source>
        <strain evidence="9">Expedition CK06-06</strain>
    </source>
</reference>
<dbReference type="InterPro" id="IPR022754">
    <property type="entry name" value="DNA_pol_III_gamma-3"/>
</dbReference>
<feature type="domain" description="DNA polymerase III subunit gamma/tau helical lid" evidence="8">
    <location>
        <begin position="3"/>
        <end position="43"/>
    </location>
</feature>
<keyword evidence="3" id="KW-0547">Nucleotide-binding</keyword>
<comment type="similarity">
    <text evidence="1">Belongs to the DnaX/STICHEL family.</text>
</comment>
<dbReference type="EMBL" id="BARV01017826">
    <property type="protein sequence ID" value="GAI27758.1"/>
    <property type="molecule type" value="Genomic_DNA"/>
</dbReference>
<dbReference type="GO" id="GO:0003677">
    <property type="term" value="F:DNA binding"/>
    <property type="evidence" value="ECO:0007669"/>
    <property type="project" value="InterPro"/>
</dbReference>
<evidence type="ECO:0000256" key="2">
    <source>
        <dbReference type="ARBA" id="ARBA00022723"/>
    </source>
</evidence>
<dbReference type="CDD" id="cd18137">
    <property type="entry name" value="HLD_clamp_pol_III_gamma_tau"/>
    <property type="match status" value="1"/>
</dbReference>
<feature type="non-terminal residue" evidence="9">
    <location>
        <position position="281"/>
    </location>
</feature>
<evidence type="ECO:0000259" key="7">
    <source>
        <dbReference type="Pfam" id="PF12169"/>
    </source>
</evidence>
<feature type="region of interest" description="Disordered" evidence="6">
    <location>
        <begin position="183"/>
        <end position="256"/>
    </location>
</feature>
<dbReference type="Pfam" id="PF22608">
    <property type="entry name" value="DNAX_ATPase_lid"/>
    <property type="match status" value="1"/>
</dbReference>
<evidence type="ECO:0000256" key="6">
    <source>
        <dbReference type="SAM" id="MobiDB-lite"/>
    </source>
</evidence>
<dbReference type="Gene3D" id="1.20.272.10">
    <property type="match status" value="1"/>
</dbReference>
<dbReference type="SUPFAM" id="SSF48019">
    <property type="entry name" value="post-AAA+ oligomerization domain-like"/>
    <property type="match status" value="1"/>
</dbReference>
<evidence type="ECO:0000256" key="1">
    <source>
        <dbReference type="ARBA" id="ARBA00006360"/>
    </source>
</evidence>
<gene>
    <name evidence="9" type="ORF">S06H3_30291</name>
</gene>
<dbReference type="Gene3D" id="1.10.8.60">
    <property type="match status" value="1"/>
</dbReference>
<evidence type="ECO:0000256" key="3">
    <source>
        <dbReference type="ARBA" id="ARBA00022741"/>
    </source>
</evidence>
<dbReference type="SUPFAM" id="SSF52540">
    <property type="entry name" value="P-loop containing nucleoside triphosphate hydrolases"/>
    <property type="match status" value="1"/>
</dbReference>
<evidence type="ECO:0000256" key="4">
    <source>
        <dbReference type="ARBA" id="ARBA00022833"/>
    </source>
</evidence>
<organism evidence="9">
    <name type="scientific">marine sediment metagenome</name>
    <dbReference type="NCBI Taxonomy" id="412755"/>
    <lineage>
        <taxon>unclassified sequences</taxon>
        <taxon>metagenomes</taxon>
        <taxon>ecological metagenomes</taxon>
    </lineage>
</organism>
<dbReference type="GO" id="GO:0005524">
    <property type="term" value="F:ATP binding"/>
    <property type="evidence" value="ECO:0007669"/>
    <property type="project" value="UniProtKB-KW"/>
</dbReference>
<feature type="compositionally biased region" description="Low complexity" evidence="6">
    <location>
        <begin position="238"/>
        <end position="256"/>
    </location>
</feature>
<dbReference type="AlphaFoldDB" id="X1M8Z6"/>
<keyword evidence="2" id="KW-0479">Metal-binding</keyword>
<feature type="non-terminal residue" evidence="9">
    <location>
        <position position="1"/>
    </location>
</feature>
<comment type="caution">
    <text evidence="9">The sequence shown here is derived from an EMBL/GenBank/DDBJ whole genome shotgun (WGS) entry which is preliminary data.</text>
</comment>
<dbReference type="GO" id="GO:0046872">
    <property type="term" value="F:metal ion binding"/>
    <property type="evidence" value="ECO:0007669"/>
    <property type="project" value="UniProtKB-KW"/>
</dbReference>
<evidence type="ECO:0000259" key="8">
    <source>
        <dbReference type="Pfam" id="PF22608"/>
    </source>
</evidence>
<accession>X1M8Z6</accession>
<dbReference type="InterPro" id="IPR045085">
    <property type="entry name" value="HLD_clamp_pol_III_gamma_tau"/>
</dbReference>
<dbReference type="FunFam" id="1.10.8.60:FF:000013">
    <property type="entry name" value="DNA polymerase III subunit gamma/tau"/>
    <property type="match status" value="1"/>
</dbReference>
<keyword evidence="4" id="KW-0862">Zinc</keyword>
<feature type="domain" description="DNA polymerase III gamma subunit" evidence="7">
    <location>
        <begin position="53"/>
        <end position="145"/>
    </location>
</feature>